<dbReference type="AlphaFoldDB" id="A0AAW6U122"/>
<comment type="caution">
    <text evidence="2">The sequence shown here is derived from an EMBL/GenBank/DDBJ whole genome shotgun (WGS) entry which is preliminary data.</text>
</comment>
<proteinExistence type="predicted"/>
<reference evidence="2" key="1">
    <citation type="submission" date="2023-05" db="EMBL/GenBank/DDBJ databases">
        <title>Anaerotaeda fermentans gen. nov., sp. nov., a novel anaerobic planctomycete of the new family within the order Sedimentisphaerales isolated from Taman Peninsula, Russia.</title>
        <authorList>
            <person name="Khomyakova M.A."/>
            <person name="Merkel A.Y."/>
            <person name="Slobodkin A.I."/>
        </authorList>
    </citation>
    <scope>NUCLEOTIDE SEQUENCE</scope>
    <source>
        <strain evidence="2">M17dextr</strain>
    </source>
</reference>
<accession>A0AAW6U122</accession>
<feature type="transmembrane region" description="Helical" evidence="1">
    <location>
        <begin position="30"/>
        <end position="52"/>
    </location>
</feature>
<feature type="transmembrane region" description="Helical" evidence="1">
    <location>
        <begin position="130"/>
        <end position="150"/>
    </location>
</feature>
<feature type="transmembrane region" description="Helical" evidence="1">
    <location>
        <begin position="301"/>
        <end position="320"/>
    </location>
</feature>
<dbReference type="PANTHER" id="PTHR37422">
    <property type="entry name" value="TEICHURONIC ACID BIOSYNTHESIS PROTEIN TUAE"/>
    <property type="match status" value="1"/>
</dbReference>
<evidence type="ECO:0000313" key="3">
    <source>
        <dbReference type="Proteomes" id="UP001431776"/>
    </source>
</evidence>
<dbReference type="InterPro" id="IPR051533">
    <property type="entry name" value="WaaL-like"/>
</dbReference>
<keyword evidence="1" id="KW-1133">Transmembrane helix</keyword>
<feature type="transmembrane region" description="Helical" evidence="1">
    <location>
        <begin position="228"/>
        <end position="246"/>
    </location>
</feature>
<keyword evidence="1" id="KW-0812">Transmembrane</keyword>
<evidence type="ECO:0008006" key="4">
    <source>
        <dbReference type="Google" id="ProtNLM"/>
    </source>
</evidence>
<evidence type="ECO:0000313" key="2">
    <source>
        <dbReference type="EMBL" id="MDI6448933.1"/>
    </source>
</evidence>
<feature type="transmembrane region" description="Helical" evidence="1">
    <location>
        <begin position="98"/>
        <end position="118"/>
    </location>
</feature>
<feature type="transmembrane region" description="Helical" evidence="1">
    <location>
        <begin position="58"/>
        <end position="86"/>
    </location>
</feature>
<keyword evidence="1" id="KW-0472">Membrane</keyword>
<feature type="transmembrane region" description="Helical" evidence="1">
    <location>
        <begin position="186"/>
        <end position="207"/>
    </location>
</feature>
<dbReference type="RefSeq" id="WP_349244343.1">
    <property type="nucleotide sequence ID" value="NZ_JASCXX010000007.1"/>
</dbReference>
<protein>
    <recommendedName>
        <fullName evidence="4">O-antigen ligase domain-containing protein</fullName>
    </recommendedName>
</protein>
<organism evidence="2 3">
    <name type="scientific">Anaerobaca lacustris</name>
    <dbReference type="NCBI Taxonomy" id="3044600"/>
    <lineage>
        <taxon>Bacteria</taxon>
        <taxon>Pseudomonadati</taxon>
        <taxon>Planctomycetota</taxon>
        <taxon>Phycisphaerae</taxon>
        <taxon>Sedimentisphaerales</taxon>
        <taxon>Anaerobacaceae</taxon>
        <taxon>Anaerobaca</taxon>
    </lineage>
</organism>
<feature type="transmembrane region" description="Helical" evidence="1">
    <location>
        <begin position="383"/>
        <end position="407"/>
    </location>
</feature>
<dbReference type="Proteomes" id="UP001431776">
    <property type="component" value="Unassembled WGS sequence"/>
</dbReference>
<name>A0AAW6U122_9BACT</name>
<feature type="transmembrane region" description="Helical" evidence="1">
    <location>
        <begin position="157"/>
        <end position="174"/>
    </location>
</feature>
<keyword evidence="3" id="KW-1185">Reference proteome</keyword>
<feature type="transmembrane region" description="Helical" evidence="1">
    <location>
        <begin position="252"/>
        <end position="270"/>
    </location>
</feature>
<gene>
    <name evidence="2" type="ORF">QJ522_07730</name>
</gene>
<dbReference type="EMBL" id="JASCXX010000007">
    <property type="protein sequence ID" value="MDI6448933.1"/>
    <property type="molecule type" value="Genomic_DNA"/>
</dbReference>
<dbReference type="PANTHER" id="PTHR37422:SF13">
    <property type="entry name" value="LIPOPOLYSACCHARIDE BIOSYNTHESIS PROTEIN PA4999-RELATED"/>
    <property type="match status" value="1"/>
</dbReference>
<feature type="transmembrane region" description="Helical" evidence="1">
    <location>
        <begin position="277"/>
        <end position="295"/>
    </location>
</feature>
<sequence length="480" mass="52972">MYATYFEDVNYDGLLFEPEERTSDIPFPPAMNALLVALWLAVCAIGFGIVFWGRNPIAGGLVIAVPTFLGMLLKPTFALCILMLVLPTGAGVGFRQAFSLDRGVGVALAASFLLNVMVTRPGLHVRHKSLWVAAGLSAWIFIASLPQPYLKMEVMRAFTQLQLVALILIAYWILETNRETTFLWALRSYVIGMLATTILAFKTGAAIRAVHETRDTRYAATLGSAIDANMLAALTALAFLSAVYLFARDRSLLWRILYLAAILFLPVLMLRIGSRGGLVALAFTVLSPLLFLRQVLRRPALAALLVLVVLLASLSTGLLIRQRGLDSSVSSRLTSVQKAREAIDVRMAPIGKAVRAVASRPAGTGYFSWFERTDSVIWPHNDFFFALGVYGVPAAILFAAFVVLLMLTVRRMPLTLEKLYARAVLTFLLVMGLNIKQVSAKYYWVFLAFVLAAERLSWWYATPDDELCEEADEEAPDTCD</sequence>
<evidence type="ECO:0000256" key="1">
    <source>
        <dbReference type="SAM" id="Phobius"/>
    </source>
</evidence>